<reference evidence="8 9" key="1">
    <citation type="submission" date="2023-03" db="EMBL/GenBank/DDBJ databases">
        <title>Bacillus Genome Sequencing.</title>
        <authorList>
            <person name="Dunlap C."/>
        </authorList>
    </citation>
    <scope>NUCLEOTIDE SEQUENCE [LARGE SCALE GENOMIC DNA]</scope>
    <source>
        <strain evidence="8 9">NRS-1351</strain>
    </source>
</reference>
<keyword evidence="9" id="KW-1185">Reference proteome</keyword>
<comment type="caution">
    <text evidence="8">The sequence shown here is derived from an EMBL/GenBank/DDBJ whole genome shotgun (WGS) entry which is preliminary data.</text>
</comment>
<accession>A0ABU6D5H9</accession>
<evidence type="ECO:0000256" key="7">
    <source>
        <dbReference type="SAM" id="SignalP"/>
    </source>
</evidence>
<dbReference type="EMBL" id="JAROBY010000007">
    <property type="protein sequence ID" value="MEB4792972.1"/>
    <property type="molecule type" value="Genomic_DNA"/>
</dbReference>
<dbReference type="PROSITE" id="PS51257">
    <property type="entry name" value="PROKAR_LIPOPROTEIN"/>
    <property type="match status" value="1"/>
</dbReference>
<protein>
    <submittedName>
        <fullName evidence="8">Extracellular solute-binding protein</fullName>
    </submittedName>
</protein>
<sequence>MKAKKGIMTVTGSLLLLSSVLSGCGSSSTISPASTNNASTSAPATTTGAASTPAAAQPLSLTWMRYEHPSQAIVANSKAVQEIAKRKNVKLNLQSVPQSNYDDKKKTLIATNTLPDIMLVKQDDIQNFADSGTFLDLTPYLDKMPNLKKVISQQPEINKNKIDGKLYGFPLVANWQGVGGQLSMIRTDVLDKLGLKKPTTYDELYQVMKKMKEANPDSYPFTARAANGLTGTENLINPISFAFGSGYTTFNGTKVYYEPKDKTYKFGPAMPEFKEAITWLNKLYKEKLLDPDYATATSQIWQEKLNSGKSFYFQDNNGFASTFNINLQKKDPNAKFDMLDTMTTPSGAKRNLIYALGHLSESYVVNAKVKNPEQVVQFMDWFYSQEGIEVTNFGVKGEDFTGENGDYKLTDAVVNKYKDRQPSAFYALQSEYGTGYLGLGLNNDDHAGLPFNTKEWVDWNNKASKGLAAGENVQFVNDPPFTKDEREKLKQIRTQLDAYLAQNMDKFIVTDGALKDWDNFVKQLKSKGADDIVKIYNDALARVK</sequence>
<dbReference type="PANTHER" id="PTHR43649">
    <property type="entry name" value="ARABINOSE-BINDING PROTEIN-RELATED"/>
    <property type="match status" value="1"/>
</dbReference>
<dbReference type="InterPro" id="IPR006059">
    <property type="entry name" value="SBP"/>
</dbReference>
<dbReference type="InterPro" id="IPR050490">
    <property type="entry name" value="Bact_solute-bd_prot1"/>
</dbReference>
<feature type="region of interest" description="Disordered" evidence="6">
    <location>
        <begin position="29"/>
        <end position="51"/>
    </location>
</feature>
<evidence type="ECO:0000256" key="3">
    <source>
        <dbReference type="ARBA" id="ARBA00023136"/>
    </source>
</evidence>
<feature type="chain" id="PRO_5045293280" evidence="7">
    <location>
        <begin position="24"/>
        <end position="544"/>
    </location>
</feature>
<proteinExistence type="predicted"/>
<evidence type="ECO:0000256" key="5">
    <source>
        <dbReference type="ARBA" id="ARBA00023288"/>
    </source>
</evidence>
<keyword evidence="1" id="KW-1003">Cell membrane</keyword>
<evidence type="ECO:0000256" key="4">
    <source>
        <dbReference type="ARBA" id="ARBA00023139"/>
    </source>
</evidence>
<keyword evidence="2 7" id="KW-0732">Signal</keyword>
<evidence type="ECO:0000313" key="8">
    <source>
        <dbReference type="EMBL" id="MEB4792972.1"/>
    </source>
</evidence>
<evidence type="ECO:0000313" key="9">
    <source>
        <dbReference type="Proteomes" id="UP001355653"/>
    </source>
</evidence>
<keyword evidence="5" id="KW-0449">Lipoprotein</keyword>
<keyword evidence="4" id="KW-0564">Palmitate</keyword>
<evidence type="ECO:0000256" key="2">
    <source>
        <dbReference type="ARBA" id="ARBA00022729"/>
    </source>
</evidence>
<name>A0ABU6D5H9_9BACL</name>
<gene>
    <name evidence="8" type="ORF">P5G65_03635</name>
</gene>
<organism evidence="8 9">
    <name type="scientific">Paenibacillus chondroitinus</name>
    <dbReference type="NCBI Taxonomy" id="59842"/>
    <lineage>
        <taxon>Bacteria</taxon>
        <taxon>Bacillati</taxon>
        <taxon>Bacillota</taxon>
        <taxon>Bacilli</taxon>
        <taxon>Bacillales</taxon>
        <taxon>Paenibacillaceae</taxon>
        <taxon>Paenibacillus</taxon>
    </lineage>
</organism>
<feature type="signal peptide" evidence="7">
    <location>
        <begin position="1"/>
        <end position="23"/>
    </location>
</feature>
<dbReference type="RefSeq" id="WP_127457007.1">
    <property type="nucleotide sequence ID" value="NZ_JAROBY010000007.1"/>
</dbReference>
<dbReference type="Pfam" id="PF01547">
    <property type="entry name" value="SBP_bac_1"/>
    <property type="match status" value="1"/>
</dbReference>
<dbReference type="PANTHER" id="PTHR43649:SF33">
    <property type="entry name" value="POLYGALACTURONAN_RHAMNOGALACTURONAN-BINDING PROTEIN YTCQ"/>
    <property type="match status" value="1"/>
</dbReference>
<dbReference type="Proteomes" id="UP001355653">
    <property type="component" value="Unassembled WGS sequence"/>
</dbReference>
<dbReference type="SUPFAM" id="SSF53850">
    <property type="entry name" value="Periplasmic binding protein-like II"/>
    <property type="match status" value="1"/>
</dbReference>
<evidence type="ECO:0000256" key="6">
    <source>
        <dbReference type="SAM" id="MobiDB-lite"/>
    </source>
</evidence>
<evidence type="ECO:0000256" key="1">
    <source>
        <dbReference type="ARBA" id="ARBA00022475"/>
    </source>
</evidence>
<keyword evidence="3" id="KW-0472">Membrane</keyword>
<dbReference type="Gene3D" id="3.40.190.10">
    <property type="entry name" value="Periplasmic binding protein-like II"/>
    <property type="match status" value="2"/>
</dbReference>